<comment type="caution">
    <text evidence="2">The sequence shown here is derived from an EMBL/GenBank/DDBJ whole genome shotgun (WGS) entry which is preliminary data.</text>
</comment>
<gene>
    <name evidence="2" type="ORF">CAS74_001737</name>
</gene>
<evidence type="ECO:0000256" key="1">
    <source>
        <dbReference type="SAM" id="MobiDB-lite"/>
    </source>
</evidence>
<protein>
    <submittedName>
        <fullName evidence="2">Uncharacterized protein</fullName>
    </submittedName>
</protein>
<reference evidence="2 3" key="1">
    <citation type="submission" date="2017-05" db="EMBL/GenBank/DDBJ databases">
        <title>The Genome Sequence of Candida krusei Ckrusei653.</title>
        <authorList>
            <person name="Cuomo C."/>
            <person name="Forche A."/>
            <person name="Young S."/>
            <person name="Abouelleil A."/>
            <person name="Cao P."/>
            <person name="Chapman S."/>
            <person name="Cusick C."/>
            <person name="Shea T."/>
            <person name="Nusbaum C."/>
            <person name="Birren B."/>
        </authorList>
    </citation>
    <scope>NUCLEOTIDE SEQUENCE [LARGE SCALE GENOMIC DNA]</scope>
    <source>
        <strain evidence="2 3">Ckrusei653</strain>
    </source>
</reference>
<name>A0A1Z8JS60_PICKU</name>
<evidence type="ECO:0000313" key="2">
    <source>
        <dbReference type="EMBL" id="OUT23419.1"/>
    </source>
</evidence>
<dbReference type="VEuPathDB" id="FungiDB:C5L36_0A05350"/>
<dbReference type="AlphaFoldDB" id="A0A1Z8JS60"/>
<proteinExistence type="predicted"/>
<sequence length="122" mass="14381">MDSNNIKQGRLVNENRQEQRKPKTVFIRVPSNVTHENVSQNQRLFPMAGSPQIASANKREKVRLAPHHSAMDWERRKKTTNVRNLHPSEFPLRVTKEELKNTEIRMIVGWHLVIKYIILQHI</sequence>
<accession>A0A1Z8JS60</accession>
<evidence type="ECO:0000313" key="3">
    <source>
        <dbReference type="Proteomes" id="UP000195871"/>
    </source>
</evidence>
<organism evidence="2 3">
    <name type="scientific">Pichia kudriavzevii</name>
    <name type="common">Yeast</name>
    <name type="synonym">Issatchenkia orientalis</name>
    <dbReference type="NCBI Taxonomy" id="4909"/>
    <lineage>
        <taxon>Eukaryota</taxon>
        <taxon>Fungi</taxon>
        <taxon>Dikarya</taxon>
        <taxon>Ascomycota</taxon>
        <taxon>Saccharomycotina</taxon>
        <taxon>Pichiomycetes</taxon>
        <taxon>Pichiales</taxon>
        <taxon>Pichiaceae</taxon>
        <taxon>Pichia</taxon>
    </lineage>
</organism>
<dbReference type="EMBL" id="NHMM01000002">
    <property type="protein sequence ID" value="OUT23419.1"/>
    <property type="molecule type" value="Genomic_DNA"/>
</dbReference>
<feature type="region of interest" description="Disordered" evidence="1">
    <location>
        <begin position="1"/>
        <end position="21"/>
    </location>
</feature>
<dbReference type="Proteomes" id="UP000195871">
    <property type="component" value="Unassembled WGS sequence"/>
</dbReference>